<dbReference type="Proteomes" id="UP001412067">
    <property type="component" value="Unassembled WGS sequence"/>
</dbReference>
<reference evidence="1 2" key="1">
    <citation type="journal article" date="2022" name="Nat. Plants">
        <title>Genomes of leafy and leafless Platanthera orchids illuminate the evolution of mycoheterotrophy.</title>
        <authorList>
            <person name="Li M.H."/>
            <person name="Liu K.W."/>
            <person name="Li Z."/>
            <person name="Lu H.C."/>
            <person name="Ye Q.L."/>
            <person name="Zhang D."/>
            <person name="Wang J.Y."/>
            <person name="Li Y.F."/>
            <person name="Zhong Z.M."/>
            <person name="Liu X."/>
            <person name="Yu X."/>
            <person name="Liu D.K."/>
            <person name="Tu X.D."/>
            <person name="Liu B."/>
            <person name="Hao Y."/>
            <person name="Liao X.Y."/>
            <person name="Jiang Y.T."/>
            <person name="Sun W.H."/>
            <person name="Chen J."/>
            <person name="Chen Y.Q."/>
            <person name="Ai Y."/>
            <person name="Zhai J.W."/>
            <person name="Wu S.S."/>
            <person name="Zhou Z."/>
            <person name="Hsiao Y.Y."/>
            <person name="Wu W.L."/>
            <person name="Chen Y.Y."/>
            <person name="Lin Y.F."/>
            <person name="Hsu J.L."/>
            <person name="Li C.Y."/>
            <person name="Wang Z.W."/>
            <person name="Zhao X."/>
            <person name="Zhong W.Y."/>
            <person name="Ma X.K."/>
            <person name="Ma L."/>
            <person name="Huang J."/>
            <person name="Chen G.Z."/>
            <person name="Huang M.Z."/>
            <person name="Huang L."/>
            <person name="Peng D.H."/>
            <person name="Luo Y.B."/>
            <person name="Zou S.Q."/>
            <person name="Chen S.P."/>
            <person name="Lan S."/>
            <person name="Tsai W.C."/>
            <person name="Van de Peer Y."/>
            <person name="Liu Z.J."/>
        </authorList>
    </citation>
    <scope>NUCLEOTIDE SEQUENCE [LARGE SCALE GENOMIC DNA]</scope>
    <source>
        <strain evidence="1">Lor288</strain>
    </source>
</reference>
<gene>
    <name evidence="1" type="ORF">KSP40_PGU003306</name>
</gene>
<organism evidence="1 2">
    <name type="scientific">Platanthera guangdongensis</name>
    <dbReference type="NCBI Taxonomy" id="2320717"/>
    <lineage>
        <taxon>Eukaryota</taxon>
        <taxon>Viridiplantae</taxon>
        <taxon>Streptophyta</taxon>
        <taxon>Embryophyta</taxon>
        <taxon>Tracheophyta</taxon>
        <taxon>Spermatophyta</taxon>
        <taxon>Magnoliopsida</taxon>
        <taxon>Liliopsida</taxon>
        <taxon>Asparagales</taxon>
        <taxon>Orchidaceae</taxon>
        <taxon>Orchidoideae</taxon>
        <taxon>Orchideae</taxon>
        <taxon>Orchidinae</taxon>
        <taxon>Platanthera</taxon>
    </lineage>
</organism>
<protein>
    <submittedName>
        <fullName evidence="1">Uncharacterized protein</fullName>
    </submittedName>
</protein>
<evidence type="ECO:0000313" key="1">
    <source>
        <dbReference type="EMBL" id="KAK8942217.1"/>
    </source>
</evidence>
<dbReference type="EMBL" id="JBBWWR010000019">
    <property type="protein sequence ID" value="KAK8942217.1"/>
    <property type="molecule type" value="Genomic_DNA"/>
</dbReference>
<evidence type="ECO:0000313" key="2">
    <source>
        <dbReference type="Proteomes" id="UP001412067"/>
    </source>
</evidence>
<proteinExistence type="predicted"/>
<sequence>MAEVFSAHPPNWALPCRRWFSTNCGSFASPRSFRIAINGIPSLKWNALREELKCRGRNSCFFADGRKQVFVLFTLRFTVPALAVSCSCLF</sequence>
<comment type="caution">
    <text evidence="1">The sequence shown here is derived from an EMBL/GenBank/DDBJ whole genome shotgun (WGS) entry which is preliminary data.</text>
</comment>
<name>A0ABR2LJL1_9ASPA</name>
<keyword evidence="2" id="KW-1185">Reference proteome</keyword>
<accession>A0ABR2LJL1</accession>